<reference evidence="8" key="2">
    <citation type="journal article" date="2021" name="Microbiome">
        <title>Successional dynamics and alternative stable states in a saline activated sludge microbial community over 9 years.</title>
        <authorList>
            <person name="Wang Y."/>
            <person name="Ye J."/>
            <person name="Ju F."/>
            <person name="Liu L."/>
            <person name="Boyd J.A."/>
            <person name="Deng Y."/>
            <person name="Parks D.H."/>
            <person name="Jiang X."/>
            <person name="Yin X."/>
            <person name="Woodcroft B.J."/>
            <person name="Tyson G.W."/>
            <person name="Hugenholtz P."/>
            <person name="Polz M.F."/>
            <person name="Zhang T."/>
        </authorList>
    </citation>
    <scope>NUCLEOTIDE SEQUENCE</scope>
    <source>
        <strain evidence="8">HKST-UBA01</strain>
    </source>
</reference>
<keyword evidence="2 7" id="KW-1003">Cell membrane</keyword>
<dbReference type="EMBL" id="JAGQHR010000396">
    <property type="protein sequence ID" value="MCA9728485.1"/>
    <property type="molecule type" value="Genomic_DNA"/>
</dbReference>
<evidence type="ECO:0000256" key="3">
    <source>
        <dbReference type="ARBA" id="ARBA00022679"/>
    </source>
</evidence>
<dbReference type="PANTHER" id="PTHR30589">
    <property type="entry name" value="PROLIPOPROTEIN DIACYLGLYCERYL TRANSFERASE"/>
    <property type="match status" value="1"/>
</dbReference>
<dbReference type="GO" id="GO:0008961">
    <property type="term" value="F:phosphatidylglycerol-prolipoprotein diacylglyceryl transferase activity"/>
    <property type="evidence" value="ECO:0007669"/>
    <property type="project" value="UniProtKB-UniRule"/>
</dbReference>
<name>A0A956RQ23_UNCEI</name>
<accession>A0A956RQ23</accession>
<feature type="transmembrane region" description="Helical" evidence="7">
    <location>
        <begin position="195"/>
        <end position="212"/>
    </location>
</feature>
<proteinExistence type="inferred from homology"/>
<dbReference type="AlphaFoldDB" id="A0A956RQ23"/>
<dbReference type="PANTHER" id="PTHR30589:SF0">
    <property type="entry name" value="PHOSPHATIDYLGLYCEROL--PROLIPOPROTEIN DIACYLGLYCERYL TRANSFERASE"/>
    <property type="match status" value="1"/>
</dbReference>
<dbReference type="Pfam" id="PF01790">
    <property type="entry name" value="LGT"/>
    <property type="match status" value="1"/>
</dbReference>
<dbReference type="Proteomes" id="UP000697710">
    <property type="component" value="Unassembled WGS sequence"/>
</dbReference>
<dbReference type="GO" id="GO:0005886">
    <property type="term" value="C:plasma membrane"/>
    <property type="evidence" value="ECO:0007669"/>
    <property type="project" value="UniProtKB-SubCell"/>
</dbReference>
<feature type="transmembrane region" description="Helical" evidence="7">
    <location>
        <begin position="167"/>
        <end position="183"/>
    </location>
</feature>
<evidence type="ECO:0000256" key="6">
    <source>
        <dbReference type="ARBA" id="ARBA00023136"/>
    </source>
</evidence>
<dbReference type="EC" id="2.5.1.145" evidence="7"/>
<feature type="transmembrane region" description="Helical" evidence="7">
    <location>
        <begin position="86"/>
        <end position="103"/>
    </location>
</feature>
<evidence type="ECO:0000256" key="4">
    <source>
        <dbReference type="ARBA" id="ARBA00022692"/>
    </source>
</evidence>
<evidence type="ECO:0000256" key="1">
    <source>
        <dbReference type="ARBA" id="ARBA00007150"/>
    </source>
</evidence>
<comment type="caution">
    <text evidence="8">The sequence shown here is derived from an EMBL/GenBank/DDBJ whole genome shotgun (WGS) entry which is preliminary data.</text>
</comment>
<feature type="transmembrane region" description="Helical" evidence="7">
    <location>
        <begin position="13"/>
        <end position="33"/>
    </location>
</feature>
<keyword evidence="5 7" id="KW-1133">Transmembrane helix</keyword>
<dbReference type="GO" id="GO:0042158">
    <property type="term" value="P:lipoprotein biosynthetic process"/>
    <property type="evidence" value="ECO:0007669"/>
    <property type="project" value="UniProtKB-UniRule"/>
</dbReference>
<dbReference type="InterPro" id="IPR001640">
    <property type="entry name" value="Lgt"/>
</dbReference>
<comment type="pathway">
    <text evidence="7">Protein modification; lipoprotein biosynthesis (diacylglyceryl transfer).</text>
</comment>
<protein>
    <recommendedName>
        <fullName evidence="7">Phosphatidylglycerol--prolipoprotein diacylglyceryl transferase</fullName>
        <ecNumber evidence="7">2.5.1.145</ecNumber>
    </recommendedName>
</protein>
<evidence type="ECO:0000313" key="9">
    <source>
        <dbReference type="Proteomes" id="UP000697710"/>
    </source>
</evidence>
<keyword evidence="4 7" id="KW-0812">Transmembrane</keyword>
<organism evidence="8 9">
    <name type="scientific">Eiseniibacteriota bacterium</name>
    <dbReference type="NCBI Taxonomy" id="2212470"/>
    <lineage>
        <taxon>Bacteria</taxon>
        <taxon>Candidatus Eiseniibacteriota</taxon>
    </lineage>
</organism>
<keyword evidence="3 7" id="KW-0808">Transferase</keyword>
<feature type="transmembrane region" description="Helical" evidence="7">
    <location>
        <begin position="45"/>
        <end position="66"/>
    </location>
</feature>
<comment type="catalytic activity">
    <reaction evidence="7">
        <text>L-cysteinyl-[prolipoprotein] + a 1,2-diacyl-sn-glycero-3-phospho-(1'-sn-glycerol) = an S-1,2-diacyl-sn-glyceryl-L-cysteinyl-[prolipoprotein] + sn-glycerol 1-phosphate + H(+)</text>
        <dbReference type="Rhea" id="RHEA:56712"/>
        <dbReference type="Rhea" id="RHEA-COMP:14679"/>
        <dbReference type="Rhea" id="RHEA-COMP:14680"/>
        <dbReference type="ChEBI" id="CHEBI:15378"/>
        <dbReference type="ChEBI" id="CHEBI:29950"/>
        <dbReference type="ChEBI" id="CHEBI:57685"/>
        <dbReference type="ChEBI" id="CHEBI:64716"/>
        <dbReference type="ChEBI" id="CHEBI:140658"/>
        <dbReference type="EC" id="2.5.1.145"/>
    </reaction>
</comment>
<comment type="function">
    <text evidence="7">Catalyzes the transfer of the diacylglyceryl group from phosphatidylglycerol to the sulfhydryl group of the N-terminal cysteine of a prolipoprotein, the first step in the formation of mature lipoproteins.</text>
</comment>
<feature type="transmembrane region" description="Helical" evidence="7">
    <location>
        <begin position="115"/>
        <end position="136"/>
    </location>
</feature>
<evidence type="ECO:0000256" key="2">
    <source>
        <dbReference type="ARBA" id="ARBA00022475"/>
    </source>
</evidence>
<evidence type="ECO:0000256" key="5">
    <source>
        <dbReference type="ARBA" id="ARBA00022989"/>
    </source>
</evidence>
<feature type="transmembrane region" description="Helical" evidence="7">
    <location>
        <begin position="218"/>
        <end position="241"/>
    </location>
</feature>
<sequence>MFPVILELGPLKLYSFGLMAAIALIAGSYLLRLEMDRRRMGEGLWNNYSIAALVGGFLGAKINFLVVHPDLVRNDFTGTLFSGAGLVWYGGFIGGVVACYLLSRRYHHDFGELSDAFAPALSAAYLFGRFGCLFSGDGDYGPPSDLPWAMAFPKGIVPTDVPVHPTPIYEILMTAIVLAILWATRRQRWARWSHFGLYLLLSGVERFLAEIWRTNPRGLFGLTTAQIISVLIFVIGLGLFLTRTSRKSPAESSAAAG</sequence>
<keyword evidence="6 7" id="KW-0472">Membrane</keyword>
<evidence type="ECO:0000256" key="7">
    <source>
        <dbReference type="HAMAP-Rule" id="MF_01147"/>
    </source>
</evidence>
<evidence type="ECO:0000313" key="8">
    <source>
        <dbReference type="EMBL" id="MCA9728485.1"/>
    </source>
</evidence>
<comment type="subcellular location">
    <subcellularLocation>
        <location evidence="7">Cell membrane</location>
        <topology evidence="7">Multi-pass membrane protein</topology>
    </subcellularLocation>
</comment>
<gene>
    <name evidence="7" type="primary">lgt</name>
    <name evidence="8" type="ORF">KC729_12425</name>
</gene>
<comment type="similarity">
    <text evidence="1 7">Belongs to the Lgt family.</text>
</comment>
<feature type="binding site" evidence="7">
    <location>
        <position position="129"/>
    </location>
    <ligand>
        <name>a 1,2-diacyl-sn-glycero-3-phospho-(1'-sn-glycerol)</name>
        <dbReference type="ChEBI" id="CHEBI:64716"/>
    </ligand>
</feature>
<dbReference type="HAMAP" id="MF_01147">
    <property type="entry name" value="Lgt"/>
    <property type="match status" value="1"/>
</dbReference>
<reference evidence="8" key="1">
    <citation type="submission" date="2020-04" db="EMBL/GenBank/DDBJ databases">
        <authorList>
            <person name="Zhang T."/>
        </authorList>
    </citation>
    <scope>NUCLEOTIDE SEQUENCE</scope>
    <source>
        <strain evidence="8">HKST-UBA01</strain>
    </source>
</reference>